<dbReference type="Proteomes" id="UP000186955">
    <property type="component" value="Unassembled WGS sequence"/>
</dbReference>
<sequence>MSSGDGLRVLRFISLNRRCQTTAVSNEELQCLEMASPDSTIGWKKRVLRVSILVGSKAEK</sequence>
<keyword evidence="2" id="KW-1185">Reference proteome</keyword>
<dbReference type="EMBL" id="MNBE01000154">
    <property type="protein sequence ID" value="OKP13235.1"/>
    <property type="molecule type" value="Genomic_DNA"/>
</dbReference>
<dbReference type="AlphaFoldDB" id="A0A1Q5UL71"/>
<accession>A0A1Q5UL71</accession>
<organism evidence="1 2">
    <name type="scientific">Penicillium subrubescens</name>
    <dbReference type="NCBI Taxonomy" id="1316194"/>
    <lineage>
        <taxon>Eukaryota</taxon>
        <taxon>Fungi</taxon>
        <taxon>Dikarya</taxon>
        <taxon>Ascomycota</taxon>
        <taxon>Pezizomycotina</taxon>
        <taxon>Eurotiomycetes</taxon>
        <taxon>Eurotiomycetidae</taxon>
        <taxon>Eurotiales</taxon>
        <taxon>Aspergillaceae</taxon>
        <taxon>Penicillium</taxon>
    </lineage>
</organism>
<name>A0A1Q5UL71_9EURO</name>
<evidence type="ECO:0000313" key="2">
    <source>
        <dbReference type="Proteomes" id="UP000186955"/>
    </source>
</evidence>
<evidence type="ECO:0000313" key="1">
    <source>
        <dbReference type="EMBL" id="OKP13235.1"/>
    </source>
</evidence>
<reference evidence="1 2" key="1">
    <citation type="submission" date="2016-10" db="EMBL/GenBank/DDBJ databases">
        <title>Genome sequence of the ascomycete fungus Penicillium subrubescens.</title>
        <authorList>
            <person name="De Vries R.P."/>
            <person name="Peng M."/>
            <person name="Dilokpimol A."/>
            <person name="Hilden K."/>
            <person name="Makela M.R."/>
            <person name="Grigoriev I."/>
            <person name="Riley R."/>
            <person name="Granchi Z."/>
        </authorList>
    </citation>
    <scope>NUCLEOTIDE SEQUENCE [LARGE SCALE GENOMIC DNA]</scope>
    <source>
        <strain evidence="1 2">CBS 132785</strain>
    </source>
</reference>
<proteinExistence type="predicted"/>
<comment type="caution">
    <text evidence="1">The sequence shown here is derived from an EMBL/GenBank/DDBJ whole genome shotgun (WGS) entry which is preliminary data.</text>
</comment>
<protein>
    <submittedName>
        <fullName evidence="1">Uncharacterized protein</fullName>
    </submittedName>
</protein>
<gene>
    <name evidence="1" type="ORF">PENSUB_1083</name>
</gene>